<evidence type="ECO:0000256" key="1">
    <source>
        <dbReference type="SAM" id="SignalP"/>
    </source>
</evidence>
<keyword evidence="3" id="KW-1185">Reference proteome</keyword>
<dbReference type="EMBL" id="CAJVCH010567620">
    <property type="protein sequence ID" value="CAG7832906.1"/>
    <property type="molecule type" value="Genomic_DNA"/>
</dbReference>
<keyword evidence="1" id="KW-0732">Signal</keyword>
<feature type="chain" id="PRO_5035167872" evidence="1">
    <location>
        <begin position="18"/>
        <end position="121"/>
    </location>
</feature>
<reference evidence="2" key="1">
    <citation type="submission" date="2021-06" db="EMBL/GenBank/DDBJ databases">
        <authorList>
            <person name="Hodson N. C."/>
            <person name="Mongue J. A."/>
            <person name="Jaron S. K."/>
        </authorList>
    </citation>
    <scope>NUCLEOTIDE SEQUENCE</scope>
</reference>
<name>A0A8J2Q479_9HEXA</name>
<accession>A0A8J2Q479</accession>
<protein>
    <submittedName>
        <fullName evidence="2">Uncharacterized protein</fullName>
    </submittedName>
</protein>
<sequence>MNAVAVVVATLLAIANAGLLAAPGAFSVVRTGLPIGFAGSPALVHAAPVAKAYAPLTFTGPAHIRIARGLLTGPSVLAAPLAYAQPALVHGAPVAVAAPVSYHTPLVYSPAVQTVQGHFLV</sequence>
<feature type="signal peptide" evidence="1">
    <location>
        <begin position="1"/>
        <end position="17"/>
    </location>
</feature>
<evidence type="ECO:0000313" key="2">
    <source>
        <dbReference type="EMBL" id="CAG7832906.1"/>
    </source>
</evidence>
<organism evidence="2 3">
    <name type="scientific">Allacma fusca</name>
    <dbReference type="NCBI Taxonomy" id="39272"/>
    <lineage>
        <taxon>Eukaryota</taxon>
        <taxon>Metazoa</taxon>
        <taxon>Ecdysozoa</taxon>
        <taxon>Arthropoda</taxon>
        <taxon>Hexapoda</taxon>
        <taxon>Collembola</taxon>
        <taxon>Symphypleona</taxon>
        <taxon>Sminthuridae</taxon>
        <taxon>Allacma</taxon>
    </lineage>
</organism>
<proteinExistence type="predicted"/>
<gene>
    <name evidence="2" type="ORF">AFUS01_LOCUS42563</name>
</gene>
<dbReference type="Proteomes" id="UP000708208">
    <property type="component" value="Unassembled WGS sequence"/>
</dbReference>
<comment type="caution">
    <text evidence="2">The sequence shown here is derived from an EMBL/GenBank/DDBJ whole genome shotgun (WGS) entry which is preliminary data.</text>
</comment>
<evidence type="ECO:0000313" key="3">
    <source>
        <dbReference type="Proteomes" id="UP000708208"/>
    </source>
</evidence>
<dbReference type="AlphaFoldDB" id="A0A8J2Q479"/>